<evidence type="ECO:0000256" key="4">
    <source>
        <dbReference type="ARBA" id="ARBA00022679"/>
    </source>
</evidence>
<dbReference type="PANTHER" id="PTHR43179:SF12">
    <property type="entry name" value="GALACTOFURANOSYLTRANSFERASE GLFT2"/>
    <property type="match status" value="1"/>
</dbReference>
<dbReference type="AlphaFoldDB" id="A0A4S5ETW4"/>
<comment type="similarity">
    <text evidence="2">Belongs to the glycosyltransferase 2 family.</text>
</comment>
<evidence type="ECO:0000256" key="1">
    <source>
        <dbReference type="ARBA" id="ARBA00004776"/>
    </source>
</evidence>
<dbReference type="InterPro" id="IPR029044">
    <property type="entry name" value="Nucleotide-diphossugar_trans"/>
</dbReference>
<proteinExistence type="inferred from homology"/>
<dbReference type="PANTHER" id="PTHR43179">
    <property type="entry name" value="RHAMNOSYLTRANSFERASE WBBL"/>
    <property type="match status" value="1"/>
</dbReference>
<sequence>MKTVAVIVHRGPHHPTVELATRLDASPAVAQVTIVANDRSTRPDHLPAAVAWILPPRDLGTGGGFQLASRDYPAAGAYLLIDNRVRIDDMTISSCLDLLAGTNIGVVAPTLVDGVRPRSGLTRRDPLWSASRARRPPGDRPHETDWVSGAVMFIKAECLRRVSLDSRYFVGFENIDFCYRVREAGWSVVLSPHRAWRIGSTALPTPGETYYLVRNRLWFMRLHGWWLRTALIALAIATVDLPRTAVADHVHRRGTEGSLLVLHGLLDGLATIPPPGEPRVDEPRAARWTAWR</sequence>
<keyword evidence="6" id="KW-1185">Reference proteome</keyword>
<dbReference type="Gene3D" id="3.90.550.10">
    <property type="entry name" value="Spore Coat Polysaccharide Biosynthesis Protein SpsA, Chain A"/>
    <property type="match status" value="1"/>
</dbReference>
<name>A0A4S5ETW4_9ACTN</name>
<dbReference type="SUPFAM" id="SSF53448">
    <property type="entry name" value="Nucleotide-diphospho-sugar transferases"/>
    <property type="match status" value="1"/>
</dbReference>
<comment type="pathway">
    <text evidence="1">Cell wall biogenesis; cell wall polysaccharide biosynthesis.</text>
</comment>
<dbReference type="RefSeq" id="WP_136446757.1">
    <property type="nucleotide sequence ID" value="NZ_SSXH01000030.1"/>
</dbReference>
<accession>A0A4S5ETW4</accession>
<organism evidence="5 6">
    <name type="scientific">Candidatus Frankia alpina</name>
    <dbReference type="NCBI Taxonomy" id="2699483"/>
    <lineage>
        <taxon>Bacteria</taxon>
        <taxon>Bacillati</taxon>
        <taxon>Actinomycetota</taxon>
        <taxon>Actinomycetes</taxon>
        <taxon>Frankiales</taxon>
        <taxon>Frankiaceae</taxon>
        <taxon>Frankia</taxon>
    </lineage>
</organism>
<evidence type="ECO:0000256" key="3">
    <source>
        <dbReference type="ARBA" id="ARBA00022676"/>
    </source>
</evidence>
<dbReference type="EMBL" id="SSXH01000030">
    <property type="protein sequence ID" value="THJ75914.1"/>
    <property type="molecule type" value="Genomic_DNA"/>
</dbReference>
<evidence type="ECO:0000313" key="6">
    <source>
        <dbReference type="Proteomes" id="UP000305282"/>
    </source>
</evidence>
<protein>
    <submittedName>
        <fullName evidence="5">Glycosyltransferase family 2 protein</fullName>
    </submittedName>
</protein>
<keyword evidence="3" id="KW-0328">Glycosyltransferase</keyword>
<reference evidence="5 6" key="1">
    <citation type="submission" date="2019-04" db="EMBL/GenBank/DDBJ databases">
        <title>Draft genome sequences for three unisolated Alnus-infective Frankia Sp+ strains, AgTrS, AiOr and AvVan, the first sequenced Frankia strains able to sporulate in-planta.</title>
        <authorList>
            <person name="Bethencourt L."/>
            <person name="Vautrin F."/>
            <person name="Taib N."/>
            <person name="Dubost A."/>
            <person name="Castro-Garcia L."/>
            <person name="Imbaud O."/>
            <person name="Abrouk D."/>
            <person name="Fournier P."/>
            <person name="Briolay J."/>
            <person name="Nguyen A."/>
            <person name="Normand P."/>
            <person name="Fernandez M.P."/>
            <person name="Brochier-Armanet C."/>
            <person name="Herrera-Belaroussi A."/>
        </authorList>
    </citation>
    <scope>NUCLEOTIDE SEQUENCE [LARGE SCALE GENOMIC DNA]</scope>
    <source>
        <strain evidence="5 6">AvVan</strain>
    </source>
</reference>
<dbReference type="GO" id="GO:0016757">
    <property type="term" value="F:glycosyltransferase activity"/>
    <property type="evidence" value="ECO:0007669"/>
    <property type="project" value="UniProtKB-KW"/>
</dbReference>
<keyword evidence="4 5" id="KW-0808">Transferase</keyword>
<comment type="caution">
    <text evidence="5">The sequence shown here is derived from an EMBL/GenBank/DDBJ whole genome shotgun (WGS) entry which is preliminary data.</text>
</comment>
<gene>
    <name evidence="5" type="ORF">E7Y31_02670</name>
</gene>
<dbReference type="OrthoDB" id="9771846at2"/>
<evidence type="ECO:0000256" key="2">
    <source>
        <dbReference type="ARBA" id="ARBA00006739"/>
    </source>
</evidence>
<evidence type="ECO:0000313" key="5">
    <source>
        <dbReference type="EMBL" id="THJ75914.1"/>
    </source>
</evidence>
<dbReference type="Proteomes" id="UP000305282">
    <property type="component" value="Unassembled WGS sequence"/>
</dbReference>